<feature type="domain" description="AMP-dependent synthetase/ligase" evidence="1">
    <location>
        <begin position="302"/>
        <end position="545"/>
    </location>
</feature>
<proteinExistence type="predicted"/>
<dbReference type="Proteomes" id="UP000235371">
    <property type="component" value="Unassembled WGS sequence"/>
</dbReference>
<dbReference type="InParanoid" id="A0A2J6SQM4"/>
<keyword evidence="3" id="KW-1185">Reference proteome</keyword>
<evidence type="ECO:0000259" key="1">
    <source>
        <dbReference type="Pfam" id="PF00501"/>
    </source>
</evidence>
<reference evidence="2 3" key="1">
    <citation type="submission" date="2016-04" db="EMBL/GenBank/DDBJ databases">
        <title>A degradative enzymes factory behind the ericoid mycorrhizal symbiosis.</title>
        <authorList>
            <consortium name="DOE Joint Genome Institute"/>
            <person name="Martino E."/>
            <person name="Morin E."/>
            <person name="Grelet G."/>
            <person name="Kuo A."/>
            <person name="Kohler A."/>
            <person name="Daghino S."/>
            <person name="Barry K."/>
            <person name="Choi C."/>
            <person name="Cichocki N."/>
            <person name="Clum A."/>
            <person name="Copeland A."/>
            <person name="Hainaut M."/>
            <person name="Haridas S."/>
            <person name="Labutti K."/>
            <person name="Lindquist E."/>
            <person name="Lipzen A."/>
            <person name="Khouja H.-R."/>
            <person name="Murat C."/>
            <person name="Ohm R."/>
            <person name="Olson A."/>
            <person name="Spatafora J."/>
            <person name="Veneault-Fourrey C."/>
            <person name="Henrissat B."/>
            <person name="Grigoriev I."/>
            <person name="Martin F."/>
            <person name="Perotto S."/>
        </authorList>
    </citation>
    <scope>NUCLEOTIDE SEQUENCE [LARGE SCALE GENOMIC DNA]</scope>
    <source>
        <strain evidence="2 3">E</strain>
    </source>
</reference>
<dbReference type="GO" id="GO:0016020">
    <property type="term" value="C:membrane"/>
    <property type="evidence" value="ECO:0007669"/>
    <property type="project" value="TreeGrafter"/>
</dbReference>
<protein>
    <recommendedName>
        <fullName evidence="1">AMP-dependent synthetase/ligase domain-containing protein</fullName>
    </recommendedName>
</protein>
<dbReference type="OrthoDB" id="4138492at2759"/>
<dbReference type="InterPro" id="IPR000873">
    <property type="entry name" value="AMP-dep_synth/lig_dom"/>
</dbReference>
<evidence type="ECO:0000313" key="3">
    <source>
        <dbReference type="Proteomes" id="UP000235371"/>
    </source>
</evidence>
<dbReference type="PANTHER" id="PTHR43272:SF11">
    <property type="entry name" value="AMP-DEPENDENT SYNTHETASE_LIGASE DOMAIN-CONTAINING PROTEIN"/>
    <property type="match status" value="1"/>
</dbReference>
<dbReference type="GeneID" id="36595500"/>
<dbReference type="GO" id="GO:0004467">
    <property type="term" value="F:long-chain fatty acid-CoA ligase activity"/>
    <property type="evidence" value="ECO:0007669"/>
    <property type="project" value="TreeGrafter"/>
</dbReference>
<organism evidence="2 3">
    <name type="scientific">Hyaloscypha bicolor E</name>
    <dbReference type="NCBI Taxonomy" id="1095630"/>
    <lineage>
        <taxon>Eukaryota</taxon>
        <taxon>Fungi</taxon>
        <taxon>Dikarya</taxon>
        <taxon>Ascomycota</taxon>
        <taxon>Pezizomycotina</taxon>
        <taxon>Leotiomycetes</taxon>
        <taxon>Helotiales</taxon>
        <taxon>Hyaloscyphaceae</taxon>
        <taxon>Hyaloscypha</taxon>
        <taxon>Hyaloscypha bicolor</taxon>
    </lineage>
</organism>
<dbReference type="Gene3D" id="3.40.50.12780">
    <property type="entry name" value="N-terminal domain of ligase-like"/>
    <property type="match status" value="1"/>
</dbReference>
<dbReference type="Pfam" id="PF00501">
    <property type="entry name" value="AMP-binding"/>
    <property type="match status" value="1"/>
</dbReference>
<dbReference type="RefSeq" id="XP_024729907.1">
    <property type="nucleotide sequence ID" value="XM_024887424.1"/>
</dbReference>
<dbReference type="PANTHER" id="PTHR43272">
    <property type="entry name" value="LONG-CHAIN-FATTY-ACID--COA LIGASE"/>
    <property type="match status" value="1"/>
</dbReference>
<dbReference type="SUPFAM" id="SSF56801">
    <property type="entry name" value="Acetyl-CoA synthetase-like"/>
    <property type="match status" value="1"/>
</dbReference>
<gene>
    <name evidence="2" type="ORF">K444DRAFT_668593</name>
</gene>
<evidence type="ECO:0000313" key="2">
    <source>
        <dbReference type="EMBL" id="PMD53003.1"/>
    </source>
</evidence>
<name>A0A2J6SQM4_9HELO</name>
<dbReference type="EMBL" id="KZ613895">
    <property type="protein sequence ID" value="PMD53003.1"/>
    <property type="molecule type" value="Genomic_DNA"/>
</dbReference>
<dbReference type="FunCoup" id="A0A2J6SQM4">
    <property type="interactions" value="34"/>
</dbReference>
<accession>A0A2J6SQM4</accession>
<dbReference type="InterPro" id="IPR042099">
    <property type="entry name" value="ANL_N_sf"/>
</dbReference>
<dbReference type="AlphaFoldDB" id="A0A2J6SQM4"/>
<dbReference type="GO" id="GO:0005783">
    <property type="term" value="C:endoplasmic reticulum"/>
    <property type="evidence" value="ECO:0007669"/>
    <property type="project" value="TreeGrafter"/>
</dbReference>
<dbReference type="STRING" id="1095630.A0A2J6SQM4"/>
<sequence>MGLGDNFMLKLDETVTHVLGQWDIYTTGIFAVLISVWIYTVVSSRDPDAHPMLLARQAQPSPVRKEGESAVFRSHSAPHGIPLNAGLNIKDPGDSKWARGRDGDLRDVWRRVVAGGLDREGNKTGEIGKLFTVLGSEQVIEHNLADITRQINLIGQHLKQNGGHNIAIILPNSIEFLTALFACAFYDLTPILAPYDQPIEKIILLLKACKADTVIAAVGSFPFDAITKSYPALKQLVWVVDEGSKHMDWNEVPKGTGGAVNVSTWQEIIQDQEPTVGTELPPVDRAGELRKVLAFWPSGELVEYTQANLIAGIAGQLTSIPTTQRITHADLFLPVDSLSTIYPLVLMLAALYSNASVALNSVAGQTSDLRIATQGIAPTIIVATPEALATTHKESQDKMSSTVYSMVHWFQARSLVQDGVMPVASAFSRMYDSLRPIIGTTPGKLRLIYVAKQAGVVSTPLSAETLSDLRIYTGARIIYALTAAKVAGAVTQTGLYDYRVDGSEKYSHFGAPVTSCEILFKDTSEHKTTDEVSTGEIYARGPAVVGEEASLGVTGKLKSDHTLALV</sequence>